<dbReference type="SMART" id="SM00822">
    <property type="entry name" value="PKS_KR"/>
    <property type="match status" value="1"/>
</dbReference>
<organism evidence="4 5">
    <name type="scientific">Roseibium aestuarii</name>
    <dbReference type="NCBI Taxonomy" id="2600299"/>
    <lineage>
        <taxon>Bacteria</taxon>
        <taxon>Pseudomonadati</taxon>
        <taxon>Pseudomonadota</taxon>
        <taxon>Alphaproteobacteria</taxon>
        <taxon>Hyphomicrobiales</taxon>
        <taxon>Stappiaceae</taxon>
        <taxon>Roseibium</taxon>
    </lineage>
</organism>
<keyword evidence="5" id="KW-1185">Reference proteome</keyword>
<evidence type="ECO:0000313" key="5">
    <source>
        <dbReference type="Proteomes" id="UP001597327"/>
    </source>
</evidence>
<evidence type="ECO:0000259" key="3">
    <source>
        <dbReference type="SMART" id="SM00822"/>
    </source>
</evidence>
<feature type="domain" description="Ketoreductase" evidence="3">
    <location>
        <begin position="6"/>
        <end position="190"/>
    </location>
</feature>
<evidence type="ECO:0000256" key="1">
    <source>
        <dbReference type="ARBA" id="ARBA00006484"/>
    </source>
</evidence>
<dbReference type="SUPFAM" id="SSF51735">
    <property type="entry name" value="NAD(P)-binding Rossmann-fold domains"/>
    <property type="match status" value="1"/>
</dbReference>
<dbReference type="RefSeq" id="WP_149892603.1">
    <property type="nucleotide sequence ID" value="NZ_JBHUFA010000004.1"/>
</dbReference>
<evidence type="ECO:0000256" key="2">
    <source>
        <dbReference type="ARBA" id="ARBA00023002"/>
    </source>
</evidence>
<dbReference type="EC" id="1.1.1.-" evidence="4"/>
<dbReference type="PANTHER" id="PTHR43639:SF1">
    <property type="entry name" value="SHORT-CHAIN DEHYDROGENASE_REDUCTASE FAMILY PROTEIN"/>
    <property type="match status" value="1"/>
</dbReference>
<protein>
    <submittedName>
        <fullName evidence="4">SDR family NAD(P)-dependent oxidoreductase</fullName>
        <ecNumber evidence="4">1.1.1.-</ecNumber>
    </submittedName>
</protein>
<sequence length="254" mass="26796">MTPSSKIVLITGGSRGLGRSTALMCARKGLDCILTWHSKEAEAARVVAEIEALGGRAVALQLDTGNVSAFPAFTEALKKTLHDTWQRSTFDALVNNAGVGSYNSLAETTEDQFDTLMNIHFKGVFFLTQSLMPLIEDGGQILNVSSGLARFALPGYGAYAAMKGAVEVLTRYLARELGPRRIAVNTIAPGAIATDFGGGRVRDDADLNRMVAGMTAMGRVGLPDDIGGAVSTILAGDMGWMTGQRLEISGGQLL</sequence>
<keyword evidence="2 4" id="KW-0560">Oxidoreductase</keyword>
<dbReference type="GO" id="GO:0016491">
    <property type="term" value="F:oxidoreductase activity"/>
    <property type="evidence" value="ECO:0007669"/>
    <property type="project" value="UniProtKB-KW"/>
</dbReference>
<reference evidence="5" key="1">
    <citation type="journal article" date="2019" name="Int. J. Syst. Evol. Microbiol.">
        <title>The Global Catalogue of Microorganisms (GCM) 10K type strain sequencing project: providing services to taxonomists for standard genome sequencing and annotation.</title>
        <authorList>
            <consortium name="The Broad Institute Genomics Platform"/>
            <consortium name="The Broad Institute Genome Sequencing Center for Infectious Disease"/>
            <person name="Wu L."/>
            <person name="Ma J."/>
        </authorList>
    </citation>
    <scope>NUCLEOTIDE SEQUENCE [LARGE SCALE GENOMIC DNA]</scope>
    <source>
        <strain evidence="5">JCM 3369</strain>
    </source>
</reference>
<comment type="caution">
    <text evidence="4">The sequence shown here is derived from an EMBL/GenBank/DDBJ whole genome shotgun (WGS) entry which is preliminary data.</text>
</comment>
<dbReference type="EMBL" id="JBHUFA010000004">
    <property type="protein sequence ID" value="MFD1696537.1"/>
    <property type="molecule type" value="Genomic_DNA"/>
</dbReference>
<dbReference type="Proteomes" id="UP001597327">
    <property type="component" value="Unassembled WGS sequence"/>
</dbReference>
<evidence type="ECO:0000313" key="4">
    <source>
        <dbReference type="EMBL" id="MFD1696537.1"/>
    </source>
</evidence>
<dbReference type="InterPro" id="IPR036291">
    <property type="entry name" value="NAD(P)-bd_dom_sf"/>
</dbReference>
<proteinExistence type="inferred from homology"/>
<dbReference type="PANTHER" id="PTHR43639">
    <property type="entry name" value="OXIDOREDUCTASE, SHORT-CHAIN DEHYDROGENASE/REDUCTASE FAMILY (AFU_ORTHOLOGUE AFUA_5G02870)"/>
    <property type="match status" value="1"/>
</dbReference>
<comment type="similarity">
    <text evidence="1">Belongs to the short-chain dehydrogenases/reductases (SDR) family.</text>
</comment>
<gene>
    <name evidence="4" type="ORF">ACFSC7_13500</name>
</gene>
<dbReference type="InterPro" id="IPR057326">
    <property type="entry name" value="KR_dom"/>
</dbReference>
<dbReference type="PRINTS" id="PR00080">
    <property type="entry name" value="SDRFAMILY"/>
</dbReference>
<accession>A0ABW4JWN0</accession>
<dbReference type="Pfam" id="PF13561">
    <property type="entry name" value="adh_short_C2"/>
    <property type="match status" value="1"/>
</dbReference>
<dbReference type="InterPro" id="IPR002347">
    <property type="entry name" value="SDR_fam"/>
</dbReference>
<name>A0ABW4JWN0_9HYPH</name>
<dbReference type="Gene3D" id="3.40.50.720">
    <property type="entry name" value="NAD(P)-binding Rossmann-like Domain"/>
    <property type="match status" value="1"/>
</dbReference>
<dbReference type="PRINTS" id="PR00081">
    <property type="entry name" value="GDHRDH"/>
</dbReference>